<dbReference type="OrthoDB" id="7669009at2759"/>
<evidence type="ECO:0000256" key="1">
    <source>
        <dbReference type="SAM" id="MobiDB-lite"/>
    </source>
</evidence>
<feature type="compositionally biased region" description="Basic and acidic residues" evidence="1">
    <location>
        <begin position="171"/>
        <end position="197"/>
    </location>
</feature>
<feature type="compositionally biased region" description="Basic and acidic residues" evidence="1">
    <location>
        <begin position="89"/>
        <end position="103"/>
    </location>
</feature>
<feature type="compositionally biased region" description="Gly residues" evidence="1">
    <location>
        <begin position="63"/>
        <end position="78"/>
    </location>
</feature>
<evidence type="ECO:0000313" key="3">
    <source>
        <dbReference type="RefSeq" id="XP_024869647.1"/>
    </source>
</evidence>
<protein>
    <submittedName>
        <fullName evidence="3">Uncharacterized protein LOC112453254</fullName>
    </submittedName>
</protein>
<feature type="compositionally biased region" description="Polar residues" evidence="1">
    <location>
        <begin position="123"/>
        <end position="133"/>
    </location>
</feature>
<name>A0A6J1PJ70_9HYME</name>
<dbReference type="RefSeq" id="XP_024869647.1">
    <property type="nucleotide sequence ID" value="XM_025013879.1"/>
</dbReference>
<dbReference type="GeneID" id="112453254"/>
<feature type="compositionally biased region" description="Basic and acidic residues" evidence="1">
    <location>
        <begin position="440"/>
        <end position="457"/>
    </location>
</feature>
<feature type="region of interest" description="Disordered" evidence="1">
    <location>
        <begin position="433"/>
        <end position="472"/>
    </location>
</feature>
<keyword evidence="2" id="KW-1185">Reference proteome</keyword>
<reference evidence="3" key="1">
    <citation type="submission" date="2025-08" db="UniProtKB">
        <authorList>
            <consortium name="RefSeq"/>
        </authorList>
    </citation>
    <scope>IDENTIFICATION</scope>
    <source>
        <tissue evidence="3">Whole body</tissue>
    </source>
</reference>
<feature type="compositionally biased region" description="Basic and acidic residues" evidence="1">
    <location>
        <begin position="392"/>
        <end position="406"/>
    </location>
</feature>
<evidence type="ECO:0000313" key="2">
    <source>
        <dbReference type="Proteomes" id="UP000504618"/>
    </source>
</evidence>
<organism evidence="2 3">
    <name type="scientific">Temnothorax curvispinosus</name>
    <dbReference type="NCBI Taxonomy" id="300111"/>
    <lineage>
        <taxon>Eukaryota</taxon>
        <taxon>Metazoa</taxon>
        <taxon>Ecdysozoa</taxon>
        <taxon>Arthropoda</taxon>
        <taxon>Hexapoda</taxon>
        <taxon>Insecta</taxon>
        <taxon>Pterygota</taxon>
        <taxon>Neoptera</taxon>
        <taxon>Endopterygota</taxon>
        <taxon>Hymenoptera</taxon>
        <taxon>Apocrita</taxon>
        <taxon>Aculeata</taxon>
        <taxon>Formicoidea</taxon>
        <taxon>Formicidae</taxon>
        <taxon>Myrmicinae</taxon>
        <taxon>Temnothorax</taxon>
    </lineage>
</organism>
<dbReference type="Proteomes" id="UP000504618">
    <property type="component" value="Unplaced"/>
</dbReference>
<feature type="compositionally biased region" description="Basic residues" evidence="1">
    <location>
        <begin position="104"/>
        <end position="113"/>
    </location>
</feature>
<dbReference type="AlphaFoldDB" id="A0A6J1PJ70"/>
<feature type="region of interest" description="Disordered" evidence="1">
    <location>
        <begin position="379"/>
        <end position="410"/>
    </location>
</feature>
<feature type="region of interest" description="Disordered" evidence="1">
    <location>
        <begin position="158"/>
        <end position="246"/>
    </location>
</feature>
<proteinExistence type="predicted"/>
<accession>A0A6J1PJ70</accession>
<feature type="region of interest" description="Disordered" evidence="1">
    <location>
        <begin position="60"/>
        <end position="140"/>
    </location>
</feature>
<sequence>MTTTTGDPSTLKTPASLSGGDLVSRLLAATPPYLYNVPLTPHSFFFSEMLRSFVQAKAEASSAGGGGGGGGSGGGGGTPNAPRRRKRSWRDARDRPLELTTKERSHHHHHHYHQHSDKYYHSTAQQQTPQVPSDTRLENDVKRSDTYLDTMENKVGATFDQKPNFGGDILKPIDENKTDVPRHGNKSFFDERPRHLEQVQPPENVFPGGETRKIKPEDSQQQQQQQHHHQVDRSGGRTCTFDSGRSYEDRSKSIALGQEVSSPLQVSEQKKLDLSRIGPFLPGMPGRGCEGVLQGVKGFALPGAGGGGSGGGGGVSSPAEFLPGPLWYPPYPMPQSYPGIDPLHFFIDLRVSGHIWDRKHASERQLSFKSKHCSAFSVPQSKECGNRPLNLTRDEATTSKNPDTENTRGTNYILKHLMKTYQDIQQIKTCRTDASMENEETSKETHQAGEDPAKVEDSGSTTTNSEEERKDLRALIGLELVVDYVKEPKDDSSSEQTSRVTE</sequence>
<gene>
    <name evidence="3" type="primary">LOC112453254</name>
</gene>